<proteinExistence type="predicted"/>
<organism evidence="2 3">
    <name type="scientific">Streptomyces kaniharaensis</name>
    <dbReference type="NCBI Taxonomy" id="212423"/>
    <lineage>
        <taxon>Bacteria</taxon>
        <taxon>Bacillati</taxon>
        <taxon>Actinomycetota</taxon>
        <taxon>Actinomycetes</taxon>
        <taxon>Kitasatosporales</taxon>
        <taxon>Streptomycetaceae</taxon>
        <taxon>Streptomyces</taxon>
    </lineage>
</organism>
<evidence type="ECO:0000313" key="2">
    <source>
        <dbReference type="EMBL" id="MQS18015.1"/>
    </source>
</evidence>
<feature type="compositionally biased region" description="Polar residues" evidence="1">
    <location>
        <begin position="24"/>
        <end position="34"/>
    </location>
</feature>
<dbReference type="AlphaFoldDB" id="A0A6N7L404"/>
<reference evidence="2 3" key="1">
    <citation type="submission" date="2019-09" db="EMBL/GenBank/DDBJ databases">
        <title>Genome Sequences of Streptomyces kaniharaensis ATCC 21070.</title>
        <authorList>
            <person name="Zhu W."/>
            <person name="De Crecy-Lagard V."/>
            <person name="Richards N.G."/>
        </authorList>
    </citation>
    <scope>NUCLEOTIDE SEQUENCE [LARGE SCALE GENOMIC DNA]</scope>
    <source>
        <strain evidence="2 3">SF-557</strain>
    </source>
</reference>
<name>A0A6N7L404_9ACTN</name>
<evidence type="ECO:0000256" key="1">
    <source>
        <dbReference type="SAM" id="MobiDB-lite"/>
    </source>
</evidence>
<feature type="compositionally biased region" description="Polar residues" evidence="1">
    <location>
        <begin position="1"/>
        <end position="17"/>
    </location>
</feature>
<protein>
    <submittedName>
        <fullName evidence="2">Uncharacterized protein</fullName>
    </submittedName>
</protein>
<feature type="region of interest" description="Disordered" evidence="1">
    <location>
        <begin position="1"/>
        <end position="63"/>
    </location>
</feature>
<evidence type="ECO:0000313" key="3">
    <source>
        <dbReference type="Proteomes" id="UP000450000"/>
    </source>
</evidence>
<dbReference type="RefSeq" id="WP_153472049.1">
    <property type="nucleotide sequence ID" value="NZ_WBOF01000010.1"/>
</dbReference>
<dbReference type="Proteomes" id="UP000450000">
    <property type="component" value="Unassembled WGS sequence"/>
</dbReference>
<sequence length="63" mass="6355">MSEQTTTGQSLLQQCQQDYRDHQASSGANSTGVTGQLGGAISHGNEAAGSWGGATAPGVGDRY</sequence>
<gene>
    <name evidence="2" type="ORF">F7Q99_38970</name>
</gene>
<dbReference type="EMBL" id="WBOF01000010">
    <property type="protein sequence ID" value="MQS18015.1"/>
    <property type="molecule type" value="Genomic_DNA"/>
</dbReference>
<accession>A0A6N7L404</accession>
<comment type="caution">
    <text evidence="2">The sequence shown here is derived from an EMBL/GenBank/DDBJ whole genome shotgun (WGS) entry which is preliminary data.</text>
</comment>
<keyword evidence="3" id="KW-1185">Reference proteome</keyword>